<dbReference type="KEGG" id="vab:WPS_10290"/>
<dbReference type="InterPro" id="IPR029058">
    <property type="entry name" value="AB_hydrolase_fold"/>
</dbReference>
<dbReference type="EMBL" id="AP025523">
    <property type="protein sequence ID" value="BDE05753.1"/>
    <property type="molecule type" value="Genomic_DNA"/>
</dbReference>
<reference evidence="2 3" key="1">
    <citation type="journal article" date="2022" name="ISME Commun">
        <title>Vulcanimicrobium alpinus gen. nov. sp. nov., the first cultivated representative of the candidate phylum 'Eremiobacterota', is a metabolically versatile aerobic anoxygenic phototroph.</title>
        <authorList>
            <person name="Yabe S."/>
            <person name="Muto K."/>
            <person name="Abe K."/>
            <person name="Yokota A."/>
            <person name="Staudigel H."/>
            <person name="Tebo B.M."/>
        </authorList>
    </citation>
    <scope>NUCLEOTIDE SEQUENCE [LARGE SCALE GENOMIC DNA]</scope>
    <source>
        <strain evidence="2 3">WC8-2</strain>
    </source>
</reference>
<dbReference type="RefSeq" id="WP_317996775.1">
    <property type="nucleotide sequence ID" value="NZ_AP025523.1"/>
</dbReference>
<keyword evidence="3" id="KW-1185">Reference proteome</keyword>
<dbReference type="PANTHER" id="PTHR46438">
    <property type="entry name" value="ALPHA/BETA-HYDROLASES SUPERFAMILY PROTEIN"/>
    <property type="match status" value="1"/>
</dbReference>
<name>A0AAN1XWR9_UNVUL</name>
<feature type="domain" description="AB hydrolase-1" evidence="1">
    <location>
        <begin position="35"/>
        <end position="272"/>
    </location>
</feature>
<evidence type="ECO:0000313" key="2">
    <source>
        <dbReference type="EMBL" id="BDE05753.1"/>
    </source>
</evidence>
<evidence type="ECO:0000259" key="1">
    <source>
        <dbReference type="Pfam" id="PF00561"/>
    </source>
</evidence>
<dbReference type="InterPro" id="IPR000073">
    <property type="entry name" value="AB_hydrolase_1"/>
</dbReference>
<dbReference type="Gene3D" id="3.40.50.1820">
    <property type="entry name" value="alpha/beta hydrolase"/>
    <property type="match status" value="1"/>
</dbReference>
<dbReference type="PRINTS" id="PR00111">
    <property type="entry name" value="ABHYDROLASE"/>
</dbReference>
<dbReference type="SUPFAM" id="SSF53474">
    <property type="entry name" value="alpha/beta-Hydrolases"/>
    <property type="match status" value="1"/>
</dbReference>
<organism evidence="2 3">
    <name type="scientific">Vulcanimicrobium alpinum</name>
    <dbReference type="NCBI Taxonomy" id="3016050"/>
    <lineage>
        <taxon>Bacteria</taxon>
        <taxon>Bacillati</taxon>
        <taxon>Vulcanimicrobiota</taxon>
        <taxon>Vulcanimicrobiia</taxon>
        <taxon>Vulcanimicrobiales</taxon>
        <taxon>Vulcanimicrobiaceae</taxon>
        <taxon>Vulcanimicrobium</taxon>
    </lineage>
</organism>
<sequence length="285" mass="30831">MNRVAPPAWERVDVQAAGTRIATFVAGNRAADARTLLLLHGLGHWSEGAWGRLVPELDPALRCLAFDLPGFGASARPEAAYDLDFFRAVVDGVAAAAGLQRFALAGHSLGGLIAADYAGAFAERVTRLALIAPAGFARTPRHLAYALAMTGGIARPLFARRPSRAFVDRMMLRSVDDPDALDANHLDEAYRLSQDPSVRRAFGSVYAGAFSAFARARLLHAQFARFSGPVFCAWGATDRFITPAALREVVRVYPRARTLLLERTGHLAMVERAPELGAALRDFLH</sequence>
<proteinExistence type="predicted"/>
<gene>
    <name evidence="2" type="ORF">WPS_10290</name>
</gene>
<dbReference type="Proteomes" id="UP001317532">
    <property type="component" value="Chromosome"/>
</dbReference>
<protein>
    <submittedName>
        <fullName evidence="2">Lipase</fullName>
    </submittedName>
</protein>
<dbReference type="Pfam" id="PF00561">
    <property type="entry name" value="Abhydrolase_1"/>
    <property type="match status" value="1"/>
</dbReference>
<dbReference type="PANTHER" id="PTHR46438:SF11">
    <property type="entry name" value="LIPASE-RELATED"/>
    <property type="match status" value="1"/>
</dbReference>
<accession>A0AAN1XWR9</accession>
<evidence type="ECO:0000313" key="3">
    <source>
        <dbReference type="Proteomes" id="UP001317532"/>
    </source>
</evidence>
<dbReference type="AlphaFoldDB" id="A0AAN1XWR9"/>